<comment type="caution">
    <text evidence="1">The sequence shown here is derived from an EMBL/GenBank/DDBJ whole genome shotgun (WGS) entry which is preliminary data.</text>
</comment>
<accession>A0A0F9FJJ4</accession>
<evidence type="ECO:0000313" key="1">
    <source>
        <dbReference type="EMBL" id="KKL57415.1"/>
    </source>
</evidence>
<dbReference type="EMBL" id="LAZR01030175">
    <property type="protein sequence ID" value="KKL57415.1"/>
    <property type="molecule type" value="Genomic_DNA"/>
</dbReference>
<protein>
    <submittedName>
        <fullName evidence="1">Uncharacterized protein</fullName>
    </submittedName>
</protein>
<name>A0A0F9FJJ4_9ZZZZ</name>
<organism evidence="1">
    <name type="scientific">marine sediment metagenome</name>
    <dbReference type="NCBI Taxonomy" id="412755"/>
    <lineage>
        <taxon>unclassified sequences</taxon>
        <taxon>metagenomes</taxon>
        <taxon>ecological metagenomes</taxon>
    </lineage>
</organism>
<feature type="non-terminal residue" evidence="1">
    <location>
        <position position="1"/>
    </location>
</feature>
<dbReference type="AlphaFoldDB" id="A0A0F9FJJ4"/>
<reference evidence="1" key="1">
    <citation type="journal article" date="2015" name="Nature">
        <title>Complex archaea that bridge the gap between prokaryotes and eukaryotes.</title>
        <authorList>
            <person name="Spang A."/>
            <person name="Saw J.H."/>
            <person name="Jorgensen S.L."/>
            <person name="Zaremba-Niedzwiedzka K."/>
            <person name="Martijn J."/>
            <person name="Lind A.E."/>
            <person name="van Eijk R."/>
            <person name="Schleper C."/>
            <person name="Guy L."/>
            <person name="Ettema T.J."/>
        </authorList>
    </citation>
    <scope>NUCLEOTIDE SEQUENCE</scope>
</reference>
<proteinExistence type="predicted"/>
<sequence>METVQENKSKSKSNHSIVEVLEFCKAQALPARVVGKWVWIKFDSKPDTETRQALKDIGFRWSRRRGQWCHNCGLSTRPARNYRPWDKYETTLMENYVDTGLGVI</sequence>
<gene>
    <name evidence="1" type="ORF">LCGC14_2235670</name>
</gene>